<dbReference type="CDD" id="cd22395">
    <property type="entry name" value="KH-I_AKAP1"/>
    <property type="match status" value="1"/>
</dbReference>
<dbReference type="GO" id="GO:0003723">
    <property type="term" value="F:RNA binding"/>
    <property type="evidence" value="ECO:0007669"/>
    <property type="project" value="UniProtKB-UniRule"/>
</dbReference>
<feature type="compositionally biased region" description="Polar residues" evidence="2">
    <location>
        <begin position="389"/>
        <end position="402"/>
    </location>
</feature>
<dbReference type="Gene3D" id="3.30.1370.10">
    <property type="entry name" value="K Homology domain, type 1"/>
    <property type="match status" value="1"/>
</dbReference>
<keyword evidence="3" id="KW-0812">Transmembrane</keyword>
<dbReference type="GO" id="GO:0016020">
    <property type="term" value="C:membrane"/>
    <property type="evidence" value="ECO:0007669"/>
    <property type="project" value="TreeGrafter"/>
</dbReference>
<reference evidence="5" key="2">
    <citation type="submission" date="2025-08" db="UniProtKB">
        <authorList>
            <consortium name="Ensembl"/>
        </authorList>
    </citation>
    <scope>IDENTIFICATION</scope>
</reference>
<dbReference type="Ensembl" id="ENSSFOT00015069562.1">
    <property type="protein sequence ID" value="ENSSFOP00015051233.1"/>
    <property type="gene ID" value="ENSSFOG00015012205.2"/>
</dbReference>
<feature type="compositionally biased region" description="Polar residues" evidence="2">
    <location>
        <begin position="163"/>
        <end position="181"/>
    </location>
</feature>
<dbReference type="PANTHER" id="PTHR22948">
    <property type="entry name" value="TUDOR DOMAIN CONTAINING PROTEIN"/>
    <property type="match status" value="1"/>
</dbReference>
<evidence type="ECO:0000313" key="5">
    <source>
        <dbReference type="Ensembl" id="ENSSFOP00015051233.1"/>
    </source>
</evidence>
<evidence type="ECO:0000256" key="2">
    <source>
        <dbReference type="SAM" id="MobiDB-lite"/>
    </source>
</evidence>
<dbReference type="SUPFAM" id="SSF63748">
    <property type="entry name" value="Tudor/PWWP/MBT"/>
    <property type="match status" value="1"/>
</dbReference>
<dbReference type="Pfam" id="PF00013">
    <property type="entry name" value="KH_1"/>
    <property type="match status" value="1"/>
</dbReference>
<dbReference type="InterPro" id="IPR004088">
    <property type="entry name" value="KH_dom_type_1"/>
</dbReference>
<feature type="region of interest" description="Disordered" evidence="2">
    <location>
        <begin position="95"/>
        <end position="119"/>
    </location>
</feature>
<dbReference type="InterPro" id="IPR035437">
    <property type="entry name" value="SNase_OB-fold_sf"/>
</dbReference>
<feature type="transmembrane region" description="Helical" evidence="3">
    <location>
        <begin position="7"/>
        <end position="25"/>
    </location>
</feature>
<accession>A0A8C9VFK6</accession>
<name>A0A8C9VFK6_SCLFO</name>
<dbReference type="GO" id="GO:0005739">
    <property type="term" value="C:mitochondrion"/>
    <property type="evidence" value="ECO:0007669"/>
    <property type="project" value="UniProtKB-ARBA"/>
</dbReference>
<reference evidence="5 6" key="1">
    <citation type="submission" date="2019-04" db="EMBL/GenBank/DDBJ databases">
        <authorList>
            <consortium name="Wellcome Sanger Institute Data Sharing"/>
        </authorList>
    </citation>
    <scope>NUCLEOTIDE SEQUENCE [LARGE SCALE GENOMIC DNA]</scope>
</reference>
<dbReference type="GeneTree" id="ENSGT00390000001360"/>
<evidence type="ECO:0000256" key="1">
    <source>
        <dbReference type="PROSITE-ProRule" id="PRU00117"/>
    </source>
</evidence>
<dbReference type="CDD" id="cd20407">
    <property type="entry name" value="Tudor_AKAP1"/>
    <property type="match status" value="1"/>
</dbReference>
<feature type="region of interest" description="Disordered" evidence="2">
    <location>
        <begin position="226"/>
        <end position="263"/>
    </location>
</feature>
<dbReference type="InterPro" id="IPR050621">
    <property type="entry name" value="Tudor_domain_containing"/>
</dbReference>
<dbReference type="InterPro" id="IPR047367">
    <property type="entry name" value="Tudor_AKAP1"/>
</dbReference>
<gene>
    <name evidence="5" type="primary">AKAP1</name>
    <name evidence="5" type="synonym">akap1b</name>
</gene>
<sequence length="740" mass="79445">MPLRFRSFVPYTLPGVLVLIGWWWYISRKKGRITSHDKEEGTAMGLRASPIEGSNGLVELCCTTTAAVPNRTTRDRPKAVGDKPAEQQVLAEVHTAAQPPRTPSPPLSSGTPPFLHHTDMVAPEECSPEAIRPENTGKTTGPLLLKLSEESRVSRVPEEEVASNPTSSALSESKQTVTSKETGGPAEISNVVRPEPEGEVAADKITVPFMENLQLDLVKEELSTLPSVGDHGYKPARQDSPCPEPTLSSSSCQATPSLTPQSGVARENGLLADHAESGTTEEIERLAAGLITEVISAAAQEVLAVSHSEEAITGAEDSGCSTCQSEDGISSEDLLHSTGLSCTPPETKEVVMHISDISTQGPGKQHDGTARSTSEGAPPQHGPCVQESKALNDTGLRNGSHMSETEADHSGGSDVNSMDSVDSGCTLGAGDGSHASRQATHPQTSELIIWEIEVPKHLVGRLIGKQGRYVSFLKQSSGAKIYISTLPYTQEFQICHIEGTQQQVDKALALIGKKFKDLDLTNLYAPPPLPITLPSLPMTSWLLLPNGVTVEVIVVNIVSAGHAFVQQHTHPTYHALRSLDQQMFLCYSQPGTPALPSPVEVGVICAAPAGEGAWWRAQVISFYKDSGEVEIRYVDYGGYDRVKIDTLRQIRSDFVTLPFQGAEVLLDNLAPLPGADRFSPEATAALEEMTRGVPLLAQVTNYDSNTGLPLVQLWNMVGDELVSVNRTLAERGFGTWVDSF</sequence>
<keyword evidence="1" id="KW-0694">RNA-binding</keyword>
<dbReference type="AlphaFoldDB" id="A0A8C9VFK6"/>
<dbReference type="InterPro" id="IPR036612">
    <property type="entry name" value="KH_dom_type_1_sf"/>
</dbReference>
<keyword evidence="3" id="KW-0472">Membrane</keyword>
<feature type="compositionally biased region" description="Basic and acidic residues" evidence="2">
    <location>
        <begin position="148"/>
        <end position="158"/>
    </location>
</feature>
<dbReference type="PANTHER" id="PTHR22948:SF65">
    <property type="entry name" value="A-KINASE ANCHORING PROTEIN 1"/>
    <property type="match status" value="1"/>
</dbReference>
<dbReference type="SMART" id="SM00333">
    <property type="entry name" value="TUDOR"/>
    <property type="match status" value="1"/>
</dbReference>
<dbReference type="InterPro" id="IPR002999">
    <property type="entry name" value="Tudor"/>
</dbReference>
<dbReference type="SUPFAM" id="SSF54791">
    <property type="entry name" value="Eukaryotic type KH-domain (KH-domain type I)"/>
    <property type="match status" value="1"/>
</dbReference>
<feature type="compositionally biased region" description="Polar residues" evidence="2">
    <location>
        <begin position="246"/>
        <end position="262"/>
    </location>
</feature>
<evidence type="ECO:0000256" key="3">
    <source>
        <dbReference type="SAM" id="Phobius"/>
    </source>
</evidence>
<evidence type="ECO:0000313" key="6">
    <source>
        <dbReference type="Proteomes" id="UP000694397"/>
    </source>
</evidence>
<protein>
    <submittedName>
        <fullName evidence="5">A kinase (PRKA) anchor protein 1b</fullName>
    </submittedName>
</protein>
<reference evidence="5" key="3">
    <citation type="submission" date="2025-09" db="UniProtKB">
        <authorList>
            <consortium name="Ensembl"/>
        </authorList>
    </citation>
    <scope>IDENTIFICATION</scope>
</reference>
<dbReference type="Pfam" id="PF00567">
    <property type="entry name" value="TUDOR"/>
    <property type="match status" value="1"/>
</dbReference>
<feature type="region of interest" description="Disordered" evidence="2">
    <location>
        <begin position="148"/>
        <end position="197"/>
    </location>
</feature>
<dbReference type="GO" id="GO:0034237">
    <property type="term" value="F:protein kinase A regulatory subunit binding"/>
    <property type="evidence" value="ECO:0007669"/>
    <property type="project" value="TreeGrafter"/>
</dbReference>
<dbReference type="Gene3D" id="2.30.30.140">
    <property type="match status" value="1"/>
</dbReference>
<evidence type="ECO:0000259" key="4">
    <source>
        <dbReference type="PROSITE" id="PS50304"/>
    </source>
</evidence>
<dbReference type="InterPro" id="IPR047368">
    <property type="entry name" value="KH-I_AKAP1"/>
</dbReference>
<dbReference type="PROSITE" id="PS50304">
    <property type="entry name" value="TUDOR"/>
    <property type="match status" value="1"/>
</dbReference>
<dbReference type="SMART" id="SM00322">
    <property type="entry name" value="KH"/>
    <property type="match status" value="1"/>
</dbReference>
<organism evidence="5 6">
    <name type="scientific">Scleropages formosus</name>
    <name type="common">Asian bonytongue</name>
    <name type="synonym">Osteoglossum formosum</name>
    <dbReference type="NCBI Taxonomy" id="113540"/>
    <lineage>
        <taxon>Eukaryota</taxon>
        <taxon>Metazoa</taxon>
        <taxon>Chordata</taxon>
        <taxon>Craniata</taxon>
        <taxon>Vertebrata</taxon>
        <taxon>Euteleostomi</taxon>
        <taxon>Actinopterygii</taxon>
        <taxon>Neopterygii</taxon>
        <taxon>Teleostei</taxon>
        <taxon>Osteoglossocephala</taxon>
        <taxon>Osteoglossomorpha</taxon>
        <taxon>Osteoglossiformes</taxon>
        <taxon>Osteoglossidae</taxon>
        <taxon>Scleropages</taxon>
    </lineage>
</organism>
<dbReference type="Proteomes" id="UP000694397">
    <property type="component" value="Chromosome 10"/>
</dbReference>
<feature type="domain" description="Tudor" evidence="4">
    <location>
        <begin position="598"/>
        <end position="657"/>
    </location>
</feature>
<feature type="region of interest" description="Disordered" evidence="2">
    <location>
        <begin position="358"/>
        <end position="420"/>
    </location>
</feature>
<keyword evidence="3" id="KW-1133">Transmembrane helix</keyword>
<dbReference type="Gene3D" id="2.40.50.90">
    <property type="match status" value="1"/>
</dbReference>
<dbReference type="InterPro" id="IPR004087">
    <property type="entry name" value="KH_dom"/>
</dbReference>
<keyword evidence="6" id="KW-1185">Reference proteome</keyword>
<dbReference type="PROSITE" id="PS50084">
    <property type="entry name" value="KH_TYPE_1"/>
    <property type="match status" value="1"/>
</dbReference>
<proteinExistence type="predicted"/>